<gene>
    <name evidence="4" type="ORF">ACFPQ5_20460</name>
</gene>
<feature type="domain" description="Proteinase inhibitor I42 chagasin" evidence="3">
    <location>
        <begin position="15"/>
        <end position="90"/>
    </location>
</feature>
<keyword evidence="5" id="KW-1185">Reference proteome</keyword>
<dbReference type="PANTHER" id="PTHR36530:SF1">
    <property type="entry name" value="AMOEBIASIN-1"/>
    <property type="match status" value="1"/>
</dbReference>
<organism evidence="4 5">
    <name type="scientific">Massilia suwonensis</name>
    <dbReference type="NCBI Taxonomy" id="648895"/>
    <lineage>
        <taxon>Bacteria</taxon>
        <taxon>Pseudomonadati</taxon>
        <taxon>Pseudomonadota</taxon>
        <taxon>Betaproteobacteria</taxon>
        <taxon>Burkholderiales</taxon>
        <taxon>Oxalobacteraceae</taxon>
        <taxon>Telluria group</taxon>
        <taxon>Massilia</taxon>
    </lineage>
</organism>
<keyword evidence="1 4" id="KW-0646">Protease inhibitor</keyword>
<evidence type="ECO:0000259" key="3">
    <source>
        <dbReference type="Pfam" id="PF09394"/>
    </source>
</evidence>
<reference evidence="5" key="1">
    <citation type="journal article" date="2019" name="Int. J. Syst. Evol. Microbiol.">
        <title>The Global Catalogue of Microorganisms (GCM) 10K type strain sequencing project: providing services to taxonomists for standard genome sequencing and annotation.</title>
        <authorList>
            <consortium name="The Broad Institute Genomics Platform"/>
            <consortium name="The Broad Institute Genome Sequencing Center for Infectious Disease"/>
            <person name="Wu L."/>
            <person name="Ma J."/>
        </authorList>
    </citation>
    <scope>NUCLEOTIDE SEQUENCE [LARGE SCALE GENOMIC DNA]</scope>
    <source>
        <strain evidence="5">CCUG 43111</strain>
    </source>
</reference>
<keyword evidence="2" id="KW-0789">Thiol protease inhibitor</keyword>
<sequence>MIVIDESGCGTSIDLPAGDTLVVRLAGQAATGYVWVVEEAGGLVLSDKRYVSGGDRPGAAGYHEFRFEAGEAGTHVLRFKRGREWEETAAGRCEVVVRVR</sequence>
<evidence type="ECO:0000256" key="2">
    <source>
        <dbReference type="ARBA" id="ARBA00022704"/>
    </source>
</evidence>
<dbReference type="RefSeq" id="WP_379760251.1">
    <property type="nucleotide sequence ID" value="NZ_JBHSMR010000014.1"/>
</dbReference>
<dbReference type="GO" id="GO:0030414">
    <property type="term" value="F:peptidase inhibitor activity"/>
    <property type="evidence" value="ECO:0007669"/>
    <property type="project" value="UniProtKB-KW"/>
</dbReference>
<accession>A0ABW0MTK6</accession>
<dbReference type="SUPFAM" id="SSF141066">
    <property type="entry name" value="ICP-like"/>
    <property type="match status" value="1"/>
</dbReference>
<evidence type="ECO:0000313" key="5">
    <source>
        <dbReference type="Proteomes" id="UP001596101"/>
    </source>
</evidence>
<comment type="caution">
    <text evidence="4">The sequence shown here is derived from an EMBL/GenBank/DDBJ whole genome shotgun (WGS) entry which is preliminary data.</text>
</comment>
<protein>
    <submittedName>
        <fullName evidence="4">Protease inhibitor I42 family protein</fullName>
    </submittedName>
</protein>
<dbReference type="InterPro" id="IPR052781">
    <property type="entry name" value="Cys_protease_inhibitor_I42"/>
</dbReference>
<dbReference type="Pfam" id="PF09394">
    <property type="entry name" value="Inhibitor_I42"/>
    <property type="match status" value="1"/>
</dbReference>
<proteinExistence type="predicted"/>
<evidence type="ECO:0000313" key="4">
    <source>
        <dbReference type="EMBL" id="MFC5480582.1"/>
    </source>
</evidence>
<dbReference type="EMBL" id="JBHSMR010000014">
    <property type="protein sequence ID" value="MFC5480582.1"/>
    <property type="molecule type" value="Genomic_DNA"/>
</dbReference>
<dbReference type="Gene3D" id="2.60.40.2020">
    <property type="match status" value="1"/>
</dbReference>
<dbReference type="Proteomes" id="UP001596101">
    <property type="component" value="Unassembled WGS sequence"/>
</dbReference>
<dbReference type="InterPro" id="IPR036331">
    <property type="entry name" value="Chagasin-like_sf"/>
</dbReference>
<dbReference type="PANTHER" id="PTHR36530">
    <property type="entry name" value="INHIBITOR OF CYSTEINE PEPTIDASE"/>
    <property type="match status" value="1"/>
</dbReference>
<evidence type="ECO:0000256" key="1">
    <source>
        <dbReference type="ARBA" id="ARBA00022690"/>
    </source>
</evidence>
<dbReference type="InterPro" id="IPR018990">
    <property type="entry name" value="Prot_inh_I42_chagasin"/>
</dbReference>
<name>A0ABW0MTK6_9BURK</name>